<comment type="similarity">
    <text evidence="2 6">Belongs to the acyl-CoA dehydrogenase family.</text>
</comment>
<evidence type="ECO:0000256" key="2">
    <source>
        <dbReference type="ARBA" id="ARBA00009347"/>
    </source>
</evidence>
<dbReference type="EMBL" id="WLYK01000009">
    <property type="protein sequence ID" value="MTD16316.1"/>
    <property type="molecule type" value="Genomic_DNA"/>
</dbReference>
<feature type="domain" description="Acyl-CoA oxidase/dehydrogenase middle" evidence="8">
    <location>
        <begin position="127"/>
        <end position="221"/>
    </location>
</feature>
<dbReference type="InterPro" id="IPR046373">
    <property type="entry name" value="Acyl-CoA_Oxase/DH_mid-dom_sf"/>
</dbReference>
<reference evidence="9 10" key="1">
    <citation type="submission" date="2019-11" db="EMBL/GenBank/DDBJ databases">
        <authorList>
            <person name="Jiang L.-Q."/>
        </authorList>
    </citation>
    <scope>NUCLEOTIDE SEQUENCE [LARGE SCALE GENOMIC DNA]</scope>
    <source>
        <strain evidence="9 10">YIM 132087</strain>
    </source>
</reference>
<dbReference type="FunFam" id="2.40.110.10:FF:000011">
    <property type="entry name" value="Acyl-CoA dehydrogenase FadE34"/>
    <property type="match status" value="1"/>
</dbReference>
<evidence type="ECO:0000256" key="1">
    <source>
        <dbReference type="ARBA" id="ARBA00001974"/>
    </source>
</evidence>
<dbReference type="SUPFAM" id="SSF47203">
    <property type="entry name" value="Acyl-CoA dehydrogenase C-terminal domain-like"/>
    <property type="match status" value="1"/>
</dbReference>
<dbReference type="PANTHER" id="PTHR43292:SF3">
    <property type="entry name" value="ACYL-COA DEHYDROGENASE FADE29"/>
    <property type="match status" value="1"/>
</dbReference>
<dbReference type="InterPro" id="IPR052161">
    <property type="entry name" value="Mycobact_Acyl-CoA_DH"/>
</dbReference>
<dbReference type="Gene3D" id="2.40.110.10">
    <property type="entry name" value="Butyryl-CoA Dehydrogenase, subunit A, domain 2"/>
    <property type="match status" value="1"/>
</dbReference>
<dbReference type="InterPro" id="IPR036250">
    <property type="entry name" value="AcylCo_DH-like_C"/>
</dbReference>
<dbReference type="RefSeq" id="WP_154770328.1">
    <property type="nucleotide sequence ID" value="NZ_WLYK01000009.1"/>
</dbReference>
<evidence type="ECO:0000313" key="9">
    <source>
        <dbReference type="EMBL" id="MTD16316.1"/>
    </source>
</evidence>
<evidence type="ECO:0000256" key="4">
    <source>
        <dbReference type="ARBA" id="ARBA00022827"/>
    </source>
</evidence>
<evidence type="ECO:0000259" key="7">
    <source>
        <dbReference type="Pfam" id="PF00441"/>
    </source>
</evidence>
<dbReference type="InterPro" id="IPR037069">
    <property type="entry name" value="AcylCoA_DH/ox_N_sf"/>
</dbReference>
<dbReference type="SUPFAM" id="SSF56645">
    <property type="entry name" value="Acyl-CoA dehydrogenase NM domain-like"/>
    <property type="match status" value="1"/>
</dbReference>
<dbReference type="Gene3D" id="1.20.140.10">
    <property type="entry name" value="Butyryl-CoA Dehydrogenase, subunit A, domain 3"/>
    <property type="match status" value="1"/>
</dbReference>
<dbReference type="GO" id="GO:0016627">
    <property type="term" value="F:oxidoreductase activity, acting on the CH-CH group of donors"/>
    <property type="evidence" value="ECO:0007669"/>
    <property type="project" value="InterPro"/>
</dbReference>
<evidence type="ECO:0000256" key="6">
    <source>
        <dbReference type="RuleBase" id="RU362125"/>
    </source>
</evidence>
<accession>A0A7K1FQ98</accession>
<protein>
    <submittedName>
        <fullName evidence="9">Acyl-CoA dehydrogenase</fullName>
    </submittedName>
</protein>
<comment type="cofactor">
    <cofactor evidence="1 6">
        <name>FAD</name>
        <dbReference type="ChEBI" id="CHEBI:57692"/>
    </cofactor>
</comment>
<keyword evidence="4 6" id="KW-0274">FAD</keyword>
<evidence type="ECO:0000313" key="10">
    <source>
        <dbReference type="Proteomes" id="UP000460221"/>
    </source>
</evidence>
<keyword evidence="10" id="KW-1185">Reference proteome</keyword>
<dbReference type="InterPro" id="IPR009100">
    <property type="entry name" value="AcylCoA_DH/oxidase_NM_dom_sf"/>
</dbReference>
<gene>
    <name evidence="9" type="ORF">GIS00_20455</name>
</gene>
<dbReference type="Proteomes" id="UP000460221">
    <property type="component" value="Unassembled WGS sequence"/>
</dbReference>
<dbReference type="GO" id="GO:0005886">
    <property type="term" value="C:plasma membrane"/>
    <property type="evidence" value="ECO:0007669"/>
    <property type="project" value="TreeGrafter"/>
</dbReference>
<dbReference type="InterPro" id="IPR006091">
    <property type="entry name" value="Acyl-CoA_Oxase/DH_mid-dom"/>
</dbReference>
<evidence type="ECO:0000256" key="3">
    <source>
        <dbReference type="ARBA" id="ARBA00022630"/>
    </source>
</evidence>
<comment type="caution">
    <text evidence="9">The sequence shown here is derived from an EMBL/GenBank/DDBJ whole genome shotgun (WGS) entry which is preliminary data.</text>
</comment>
<dbReference type="GO" id="GO:0050660">
    <property type="term" value="F:flavin adenine dinucleotide binding"/>
    <property type="evidence" value="ECO:0007669"/>
    <property type="project" value="InterPro"/>
</dbReference>
<dbReference type="AlphaFoldDB" id="A0A7K1FQ98"/>
<evidence type="ECO:0000259" key="8">
    <source>
        <dbReference type="Pfam" id="PF02770"/>
    </source>
</evidence>
<dbReference type="Gene3D" id="1.10.540.10">
    <property type="entry name" value="Acyl-CoA dehydrogenase/oxidase, N-terminal domain"/>
    <property type="match status" value="1"/>
</dbReference>
<organism evidence="9 10">
    <name type="scientific">Nakamurella alba</name>
    <dbReference type="NCBI Taxonomy" id="2665158"/>
    <lineage>
        <taxon>Bacteria</taxon>
        <taxon>Bacillati</taxon>
        <taxon>Actinomycetota</taxon>
        <taxon>Actinomycetes</taxon>
        <taxon>Nakamurellales</taxon>
        <taxon>Nakamurellaceae</taxon>
        <taxon>Nakamurella</taxon>
    </lineage>
</organism>
<evidence type="ECO:0000256" key="5">
    <source>
        <dbReference type="ARBA" id="ARBA00023002"/>
    </source>
</evidence>
<keyword evidence="3 6" id="KW-0285">Flavoprotein</keyword>
<dbReference type="Pfam" id="PF00441">
    <property type="entry name" value="Acyl-CoA_dh_1"/>
    <property type="match status" value="1"/>
</dbReference>
<dbReference type="InterPro" id="IPR009075">
    <property type="entry name" value="AcylCo_DH/oxidase_C"/>
</dbReference>
<keyword evidence="5 6" id="KW-0560">Oxidoreductase</keyword>
<feature type="domain" description="Acyl-CoA dehydrogenase/oxidase C-terminal" evidence="7">
    <location>
        <begin position="233"/>
        <end position="378"/>
    </location>
</feature>
<name>A0A7K1FQ98_9ACTN</name>
<sequence length="384" mass="40629">MSELPPGSPLAGSATLRAWLDDHREDLAVGRADPADTLDERVDRGSQLWGRLSALGVALDGWPVDAGGRGGTAVHRAVLYDGLVAAGLVLPESAAALEVVGAALTSYAPALARRHLPALLAGEELWCQGFSETEAGSDLASLRTRAERSEVGWKVTGHKIWTSLGHRATHCAVLARTSDTTPRHRGLALVWVPMTTPGVTARPLDSVTGEPEFSEVFFDGVEVPADHLIGEPGQGWAIAMHMLQFERGMWAWQRQALMHAMLGRALAGVGDGLEPVSAAAVGEAYSALSALRSRALATVEALAAGTVLGPEVSIDKLMLGRTEHLVQDAVRRLAGPDFVLGGTTEDAHRRGEWFYSRAATVYGGAAEVQRNIVAERVLGLGRSA</sequence>
<dbReference type="Pfam" id="PF02770">
    <property type="entry name" value="Acyl-CoA_dh_M"/>
    <property type="match status" value="1"/>
</dbReference>
<dbReference type="PANTHER" id="PTHR43292">
    <property type="entry name" value="ACYL-COA DEHYDROGENASE"/>
    <property type="match status" value="1"/>
</dbReference>
<proteinExistence type="inferred from homology"/>